<feature type="region of interest" description="Disordered" evidence="1">
    <location>
        <begin position="34"/>
        <end position="64"/>
    </location>
</feature>
<accession>A0A453YZJ8</accession>
<sequence length="81" mass="8903">MLPRRRRIASLHSTGGHFEVPFFEIQSEDLQPRAKYHQNSTGSFLRGPFQGRHSSADGAGTEDDAAGVRTAVGGVPFDQQY</sequence>
<evidence type="ECO:0000313" key="3">
    <source>
        <dbReference type="Proteomes" id="UP000007062"/>
    </source>
</evidence>
<reference evidence="2 3" key="2">
    <citation type="journal article" date="2004" name="Trends Parasitol.">
        <title>The Anopheles gambiae genome: an update.</title>
        <authorList>
            <person name="Mongin E."/>
            <person name="Louis C."/>
            <person name="Holt R.A."/>
            <person name="Birney E."/>
            <person name="Collins F.H."/>
        </authorList>
    </citation>
    <scope>NUCLEOTIDE SEQUENCE [LARGE SCALE GENOMIC DNA]</scope>
    <source>
        <strain evidence="2 3">PEST</strain>
    </source>
</reference>
<dbReference type="AlphaFoldDB" id="A0A453YZJ8"/>
<protein>
    <submittedName>
        <fullName evidence="2">Uncharacterized protein</fullName>
    </submittedName>
</protein>
<dbReference type="Proteomes" id="UP000007062">
    <property type="component" value="Chromosome 3R"/>
</dbReference>
<dbReference type="EnsemblMetazoa" id="AGAP029417-RA">
    <property type="protein sequence ID" value="AGAP029417-PA"/>
    <property type="gene ID" value="AGAP029417"/>
</dbReference>
<organism evidence="2 3">
    <name type="scientific">Anopheles gambiae</name>
    <name type="common">African malaria mosquito</name>
    <dbReference type="NCBI Taxonomy" id="7165"/>
    <lineage>
        <taxon>Eukaryota</taxon>
        <taxon>Metazoa</taxon>
        <taxon>Ecdysozoa</taxon>
        <taxon>Arthropoda</taxon>
        <taxon>Hexapoda</taxon>
        <taxon>Insecta</taxon>
        <taxon>Pterygota</taxon>
        <taxon>Neoptera</taxon>
        <taxon>Endopterygota</taxon>
        <taxon>Diptera</taxon>
        <taxon>Nematocera</taxon>
        <taxon>Culicoidea</taxon>
        <taxon>Culicidae</taxon>
        <taxon>Anophelinae</taxon>
        <taxon>Anopheles</taxon>
    </lineage>
</organism>
<keyword evidence="3" id="KW-1185">Reference proteome</keyword>
<reference evidence="2 3" key="1">
    <citation type="journal article" date="2002" name="Science">
        <title>The genome sequence of the malaria mosquito Anopheles gambiae.</title>
        <authorList>
            <person name="Holt R.A."/>
            <person name="Subramanian G.M."/>
            <person name="Halpern A."/>
            <person name="Sutton G.G."/>
            <person name="Charlab R."/>
            <person name="Nusskern D.R."/>
            <person name="Wincker P."/>
            <person name="Clark A.G."/>
            <person name="Ribeiro J.M."/>
            <person name="Wides R."/>
            <person name="Salzberg S.L."/>
            <person name="Loftus B."/>
            <person name="Yandell M."/>
            <person name="Majoros W.H."/>
            <person name="Rusch D.B."/>
            <person name="Lai Z."/>
            <person name="Kraft C.L."/>
            <person name="Abril J.F."/>
            <person name="Anthouard V."/>
            <person name="Arensburger P."/>
            <person name="Atkinson P.W."/>
            <person name="Baden H."/>
            <person name="de Berardinis V."/>
            <person name="Baldwin D."/>
            <person name="Benes V."/>
            <person name="Biedler J."/>
            <person name="Blass C."/>
            <person name="Bolanos R."/>
            <person name="Boscus D."/>
            <person name="Barnstead M."/>
            <person name="Cai S."/>
            <person name="Center A."/>
            <person name="Chaturverdi K."/>
            <person name="Christophides G.K."/>
            <person name="Chrystal M.A."/>
            <person name="Clamp M."/>
            <person name="Cravchik A."/>
            <person name="Curwen V."/>
            <person name="Dana A."/>
            <person name="Delcher A."/>
            <person name="Dew I."/>
            <person name="Evans C.A."/>
            <person name="Flanigan M."/>
            <person name="Grundschober-Freimoser A."/>
            <person name="Friedli L."/>
            <person name="Gu Z."/>
            <person name="Guan P."/>
            <person name="Guigo R."/>
            <person name="Hillenmeyer M.E."/>
            <person name="Hladun S.L."/>
            <person name="Hogan J.R."/>
            <person name="Hong Y.S."/>
            <person name="Hoover J."/>
            <person name="Jaillon O."/>
            <person name="Ke Z."/>
            <person name="Kodira C."/>
            <person name="Kokoza E."/>
            <person name="Koutsos A."/>
            <person name="Letunic I."/>
            <person name="Levitsky A."/>
            <person name="Liang Y."/>
            <person name="Lin J.J."/>
            <person name="Lobo N.F."/>
            <person name="Lopez J.R."/>
            <person name="Malek J.A."/>
            <person name="McIntosh T.C."/>
            <person name="Meister S."/>
            <person name="Miller J."/>
            <person name="Mobarry C."/>
            <person name="Mongin E."/>
            <person name="Murphy S.D."/>
            <person name="O'Brochta D.A."/>
            <person name="Pfannkoch C."/>
            <person name="Qi R."/>
            <person name="Regier M.A."/>
            <person name="Remington K."/>
            <person name="Shao H."/>
            <person name="Sharakhova M.V."/>
            <person name="Sitter C.D."/>
            <person name="Shetty J."/>
            <person name="Smith T.J."/>
            <person name="Strong R."/>
            <person name="Sun J."/>
            <person name="Thomasova D."/>
            <person name="Ton L.Q."/>
            <person name="Topalis P."/>
            <person name="Tu Z."/>
            <person name="Unger M.F."/>
            <person name="Walenz B."/>
            <person name="Wang A."/>
            <person name="Wang J."/>
            <person name="Wang M."/>
            <person name="Wang X."/>
            <person name="Woodford K.J."/>
            <person name="Wortman J.R."/>
            <person name="Wu M."/>
            <person name="Yao A."/>
            <person name="Zdobnov E.M."/>
            <person name="Zhang H."/>
            <person name="Zhao Q."/>
            <person name="Zhao S."/>
            <person name="Zhu S.C."/>
            <person name="Zhimulev I."/>
            <person name="Coluzzi M."/>
            <person name="della Torre A."/>
            <person name="Roth C.W."/>
            <person name="Louis C."/>
            <person name="Kalush F."/>
            <person name="Mural R.J."/>
            <person name="Myers E.W."/>
            <person name="Adams M.D."/>
            <person name="Smith H.O."/>
            <person name="Broder S."/>
            <person name="Gardner M.J."/>
            <person name="Fraser C.M."/>
            <person name="Birney E."/>
            <person name="Bork P."/>
            <person name="Brey P.T."/>
            <person name="Venter J.C."/>
            <person name="Weissenbach J."/>
            <person name="Kafatos F.C."/>
            <person name="Collins F.H."/>
            <person name="Hoffman S.L."/>
        </authorList>
    </citation>
    <scope>NUCLEOTIDE SEQUENCE [LARGE SCALE GENOMIC DNA]</scope>
    <source>
        <strain evidence="2 3">PEST</strain>
    </source>
</reference>
<dbReference type="EMBL" id="AAAB01008835">
    <property type="status" value="NOT_ANNOTATED_CDS"/>
    <property type="molecule type" value="Genomic_DNA"/>
</dbReference>
<dbReference type="InParanoid" id="A0A453YZJ8"/>
<evidence type="ECO:0000256" key="1">
    <source>
        <dbReference type="SAM" id="MobiDB-lite"/>
    </source>
</evidence>
<proteinExistence type="predicted"/>
<name>A0A453YZJ8_ANOGA</name>
<evidence type="ECO:0000313" key="2">
    <source>
        <dbReference type="EnsemblMetazoa" id="AGAP029417-PA"/>
    </source>
</evidence>
<dbReference type="VEuPathDB" id="VectorBase:AGAP029417"/>
<reference evidence="2" key="3">
    <citation type="submission" date="2020-05" db="UniProtKB">
        <authorList>
            <consortium name="EnsemblMetazoa"/>
        </authorList>
    </citation>
    <scope>IDENTIFICATION</scope>
    <source>
        <strain evidence="2">PEST</strain>
    </source>
</reference>